<evidence type="ECO:0000313" key="2">
    <source>
        <dbReference type="EMBL" id="CAF3499776.1"/>
    </source>
</evidence>
<organism evidence="2 3">
    <name type="scientific">Didymodactylos carnosus</name>
    <dbReference type="NCBI Taxonomy" id="1234261"/>
    <lineage>
        <taxon>Eukaryota</taxon>
        <taxon>Metazoa</taxon>
        <taxon>Spiralia</taxon>
        <taxon>Gnathifera</taxon>
        <taxon>Rotifera</taxon>
        <taxon>Eurotatoria</taxon>
        <taxon>Bdelloidea</taxon>
        <taxon>Philodinida</taxon>
        <taxon>Philodinidae</taxon>
        <taxon>Didymodactylos</taxon>
    </lineage>
</organism>
<reference evidence="2" key="1">
    <citation type="submission" date="2021-02" db="EMBL/GenBank/DDBJ databases">
        <authorList>
            <person name="Nowell W R."/>
        </authorList>
    </citation>
    <scope>NUCLEOTIDE SEQUENCE</scope>
</reference>
<dbReference type="Proteomes" id="UP000682733">
    <property type="component" value="Unassembled WGS sequence"/>
</dbReference>
<proteinExistence type="predicted"/>
<dbReference type="Proteomes" id="UP000677228">
    <property type="component" value="Unassembled WGS sequence"/>
</dbReference>
<protein>
    <submittedName>
        <fullName evidence="2">Uncharacterized protein</fullName>
    </submittedName>
</protein>
<evidence type="ECO:0000313" key="1">
    <source>
        <dbReference type="EMBL" id="CAF0726244.1"/>
    </source>
</evidence>
<sequence length="18" mass="2075">MIDHQCMPNLDGRQSNSE</sequence>
<name>A0A8S2GE00_9BILA</name>
<dbReference type="EMBL" id="CAJOBA010000060">
    <property type="protein sequence ID" value="CAF3499776.1"/>
    <property type="molecule type" value="Genomic_DNA"/>
</dbReference>
<dbReference type="EMBL" id="CAJNOK010000060">
    <property type="protein sequence ID" value="CAF0726244.1"/>
    <property type="molecule type" value="Genomic_DNA"/>
</dbReference>
<gene>
    <name evidence="1" type="ORF">OVA965_LOCUS450</name>
    <name evidence="2" type="ORF">TMI583_LOCUS450</name>
</gene>
<evidence type="ECO:0000313" key="3">
    <source>
        <dbReference type="Proteomes" id="UP000682733"/>
    </source>
</evidence>
<comment type="caution">
    <text evidence="2">The sequence shown here is derived from an EMBL/GenBank/DDBJ whole genome shotgun (WGS) entry which is preliminary data.</text>
</comment>
<accession>A0A8S2GE00</accession>
<feature type="non-terminal residue" evidence="2">
    <location>
        <position position="18"/>
    </location>
</feature>
<dbReference type="AlphaFoldDB" id="A0A8S2GE00"/>